<name>A0A8H4RTJ4_9HELO</name>
<keyword evidence="2" id="KW-1185">Reference proteome</keyword>
<dbReference type="Proteomes" id="UP000566819">
    <property type="component" value="Unassembled WGS sequence"/>
</dbReference>
<gene>
    <name evidence="1" type="ORF">G7Y89_g2319</name>
</gene>
<organism evidence="1 2">
    <name type="scientific">Cudoniella acicularis</name>
    <dbReference type="NCBI Taxonomy" id="354080"/>
    <lineage>
        <taxon>Eukaryota</taxon>
        <taxon>Fungi</taxon>
        <taxon>Dikarya</taxon>
        <taxon>Ascomycota</taxon>
        <taxon>Pezizomycotina</taxon>
        <taxon>Leotiomycetes</taxon>
        <taxon>Helotiales</taxon>
        <taxon>Tricladiaceae</taxon>
        <taxon>Cudoniella</taxon>
    </lineage>
</organism>
<dbReference type="EMBL" id="JAAMPI010000100">
    <property type="protein sequence ID" value="KAF4635765.1"/>
    <property type="molecule type" value="Genomic_DNA"/>
</dbReference>
<dbReference type="AlphaFoldDB" id="A0A8H4RTJ4"/>
<evidence type="ECO:0000313" key="1">
    <source>
        <dbReference type="EMBL" id="KAF4635765.1"/>
    </source>
</evidence>
<protein>
    <submittedName>
        <fullName evidence="1">Uncharacterized protein</fullName>
    </submittedName>
</protein>
<proteinExistence type="predicted"/>
<dbReference type="OrthoDB" id="4501419at2759"/>
<accession>A0A8H4RTJ4</accession>
<comment type="caution">
    <text evidence="1">The sequence shown here is derived from an EMBL/GenBank/DDBJ whole genome shotgun (WGS) entry which is preliminary data.</text>
</comment>
<evidence type="ECO:0000313" key="2">
    <source>
        <dbReference type="Proteomes" id="UP000566819"/>
    </source>
</evidence>
<sequence length="213" mass="23141">MKPISPKNALAHIGDDKPLMMLNSGLLGIRYIMQLVALTNTNITTTGGTSLSTELWNMILGFALVDIQNSFCFVQGISLWKSSMGKILHCRRINLEGGPLCGNLDYAEAVCAFEEFMNKPNQRASLPFTAPTLQPGQGYGNTFDILITSADDNLPVDLACLFSNVTVPDVISRMEGGACSFCSAAPMAKETLWNDEAETFMADPILAPKWDLP</sequence>
<reference evidence="1 2" key="1">
    <citation type="submission" date="2020-03" db="EMBL/GenBank/DDBJ databases">
        <title>Draft Genome Sequence of Cudoniella acicularis.</title>
        <authorList>
            <person name="Buettner E."/>
            <person name="Kellner H."/>
        </authorList>
    </citation>
    <scope>NUCLEOTIDE SEQUENCE [LARGE SCALE GENOMIC DNA]</scope>
    <source>
        <strain evidence="1 2">DSM 108380</strain>
    </source>
</reference>